<feature type="transmembrane region" description="Helical" evidence="5">
    <location>
        <begin position="227"/>
        <end position="250"/>
    </location>
</feature>
<reference evidence="6" key="1">
    <citation type="submission" date="2019-11" db="UniProtKB">
        <authorList>
            <consortium name="WormBaseParasite"/>
        </authorList>
    </citation>
    <scope>IDENTIFICATION</scope>
</reference>
<organism evidence="6">
    <name type="scientific">Mesocestoides corti</name>
    <name type="common">Flatworm</name>
    <dbReference type="NCBI Taxonomy" id="53468"/>
    <lineage>
        <taxon>Eukaryota</taxon>
        <taxon>Metazoa</taxon>
        <taxon>Spiralia</taxon>
        <taxon>Lophotrochozoa</taxon>
        <taxon>Platyhelminthes</taxon>
        <taxon>Cestoda</taxon>
        <taxon>Eucestoda</taxon>
        <taxon>Cyclophyllidea</taxon>
        <taxon>Mesocestoididae</taxon>
        <taxon>Mesocestoides</taxon>
    </lineage>
</organism>
<dbReference type="Pfam" id="PF00335">
    <property type="entry name" value="Tetraspanin"/>
    <property type="match status" value="1"/>
</dbReference>
<feature type="transmembrane region" description="Helical" evidence="5">
    <location>
        <begin position="51"/>
        <end position="69"/>
    </location>
</feature>
<dbReference type="InterPro" id="IPR018499">
    <property type="entry name" value="Tetraspanin/Peripherin"/>
</dbReference>
<keyword evidence="3 5" id="KW-1133">Transmembrane helix</keyword>
<evidence type="ECO:0000256" key="4">
    <source>
        <dbReference type="ARBA" id="ARBA00023136"/>
    </source>
</evidence>
<evidence type="ECO:0000256" key="1">
    <source>
        <dbReference type="ARBA" id="ARBA00004141"/>
    </source>
</evidence>
<evidence type="ECO:0000256" key="2">
    <source>
        <dbReference type="ARBA" id="ARBA00022692"/>
    </source>
</evidence>
<protein>
    <submittedName>
        <fullName evidence="6">ABC transmembrane type-1 domain-containing protein</fullName>
    </submittedName>
</protein>
<name>A0A5K3EKD1_MESCO</name>
<dbReference type="AlphaFoldDB" id="A0A5K3EKD1"/>
<evidence type="ECO:0000256" key="3">
    <source>
        <dbReference type="ARBA" id="ARBA00022989"/>
    </source>
</evidence>
<feature type="transmembrane region" description="Helical" evidence="5">
    <location>
        <begin position="89"/>
        <end position="111"/>
    </location>
</feature>
<dbReference type="GO" id="GO:0016020">
    <property type="term" value="C:membrane"/>
    <property type="evidence" value="ECO:0007669"/>
    <property type="project" value="UniProtKB-SubCell"/>
</dbReference>
<evidence type="ECO:0000256" key="5">
    <source>
        <dbReference type="SAM" id="Phobius"/>
    </source>
</evidence>
<evidence type="ECO:0000313" key="6">
    <source>
        <dbReference type="WBParaSite" id="MCU_001208-RC"/>
    </source>
</evidence>
<dbReference type="WBParaSite" id="MCU_001208-RC">
    <property type="protein sequence ID" value="MCU_001208-RC"/>
    <property type="gene ID" value="MCU_001208"/>
</dbReference>
<dbReference type="InterPro" id="IPR008952">
    <property type="entry name" value="Tetraspanin_EC2_sf"/>
</dbReference>
<keyword evidence="4 5" id="KW-0472">Membrane</keyword>
<dbReference type="SUPFAM" id="SSF48652">
    <property type="entry name" value="Tetraspanin"/>
    <property type="match status" value="1"/>
</dbReference>
<keyword evidence="2 5" id="KW-0812">Transmembrane</keyword>
<sequence length="258" mass="27871">MQNACTCARACLSVHYYQVRGLTRTKHFTMATTSGSRDIAWLRGLTGVASLAAWTYSCGCLAYCVYLLLRIELAILPSIGIIDVQAGMVIIICTSALTMITGMAGTCGAITLKKEPLLLHCCLTTFECLGYLSAGTFALHNRVTVGSRLEISLNELLNNFVASTGSDEDALKLYSLQTVLRCCGKNGGQDFQAMEKPHVCVRGTVAHHGCLRAALNLLASEIFHQSCVGFAGAFLLLFSLFSAASLMSYLRNCQQNEE</sequence>
<comment type="subcellular location">
    <subcellularLocation>
        <location evidence="1">Membrane</location>
        <topology evidence="1">Multi-pass membrane protein</topology>
    </subcellularLocation>
</comment>
<proteinExistence type="predicted"/>
<feature type="transmembrane region" description="Helical" evidence="5">
    <location>
        <begin position="117"/>
        <end position="139"/>
    </location>
</feature>
<accession>A0A5K3EKD1</accession>